<evidence type="ECO:0000313" key="3">
    <source>
        <dbReference type="Proteomes" id="UP001207654"/>
    </source>
</evidence>
<dbReference type="PROSITE" id="PS51257">
    <property type="entry name" value="PROKAR_LIPOPROTEIN"/>
    <property type="match status" value="1"/>
</dbReference>
<dbReference type="Proteomes" id="UP001207654">
    <property type="component" value="Unassembled WGS sequence"/>
</dbReference>
<reference evidence="2 3" key="1">
    <citation type="submission" date="2022-11" db="EMBL/GenBank/DDBJ databases">
        <title>Minimal conservation of predation-associated metabolite biosynthetic gene clusters underscores biosynthetic potential of Myxococcota including descriptions for ten novel species: Archangium lansinium sp. nov., Myxococcus landrumus sp. nov., Nannocystis bai.</title>
        <authorList>
            <person name="Ahearne A."/>
            <person name="Stevens C."/>
            <person name="Phillips K."/>
        </authorList>
    </citation>
    <scope>NUCLEOTIDE SEQUENCE [LARGE SCALE GENOMIC DNA]</scope>
    <source>
        <strain evidence="2 3">MIWBW</strain>
    </source>
</reference>
<organism evidence="2 3">
    <name type="scientific">Archangium lansingense</name>
    <dbReference type="NCBI Taxonomy" id="2995310"/>
    <lineage>
        <taxon>Bacteria</taxon>
        <taxon>Pseudomonadati</taxon>
        <taxon>Myxococcota</taxon>
        <taxon>Myxococcia</taxon>
        <taxon>Myxococcales</taxon>
        <taxon>Cystobacterineae</taxon>
        <taxon>Archangiaceae</taxon>
        <taxon>Archangium</taxon>
    </lineage>
</organism>
<accession>A0ABT4A106</accession>
<evidence type="ECO:0000313" key="2">
    <source>
        <dbReference type="EMBL" id="MCY1075314.1"/>
    </source>
</evidence>
<comment type="caution">
    <text evidence="2">The sequence shown here is derived from an EMBL/GenBank/DDBJ whole genome shotgun (WGS) entry which is preliminary data.</text>
</comment>
<sequence>MRACALVLVALLSGCLIEPPPVESKPDAGSRPDSGVIVGWDAGGGGYGDGGYGGGPRDGGGGEDGGPAPTTSFPGSGQGGDPGTGVLWLVRIDRGTANLADSYAALIRGMTAQLSAEGFDVRMTGVASLYESRLYWSKGGKELAVSDLRSLLENAAASTEGSAPSACSTAALAEMGSRLNWASVSPVDYSTPSGGSPFSTSVGALLVVVLDHGARPVAYGSSSCGTSGMTPADWFGGSHDPAAWLNRSSYGWTLPRSQTRFLFVGTSESESYQQLRERCAAMSNFPRTALDAIGPSSTVFYSSFSNGLNNHQAGLGTWQDLCTAVAGDWTGFSSRFAKDWAELLRLPADQR</sequence>
<name>A0ABT4A106_9BACT</name>
<evidence type="ECO:0008006" key="4">
    <source>
        <dbReference type="Google" id="ProtNLM"/>
    </source>
</evidence>
<keyword evidence="3" id="KW-1185">Reference proteome</keyword>
<feature type="compositionally biased region" description="Gly residues" evidence="1">
    <location>
        <begin position="48"/>
        <end position="65"/>
    </location>
</feature>
<evidence type="ECO:0000256" key="1">
    <source>
        <dbReference type="SAM" id="MobiDB-lite"/>
    </source>
</evidence>
<dbReference type="EMBL" id="JAPNKA010000001">
    <property type="protein sequence ID" value="MCY1075314.1"/>
    <property type="molecule type" value="Genomic_DNA"/>
</dbReference>
<gene>
    <name evidence="2" type="ORF">OV287_12490</name>
</gene>
<proteinExistence type="predicted"/>
<feature type="region of interest" description="Disordered" evidence="1">
    <location>
        <begin position="48"/>
        <end position="80"/>
    </location>
</feature>
<protein>
    <recommendedName>
        <fullName evidence="4">Lipoprotein</fullName>
    </recommendedName>
</protein>
<dbReference type="RefSeq" id="WP_267534253.1">
    <property type="nucleotide sequence ID" value="NZ_JAPNKA010000001.1"/>
</dbReference>